<name>A0A926RZT8_9BACI</name>
<evidence type="ECO:0000313" key="1">
    <source>
        <dbReference type="EMBL" id="MBD1382592.1"/>
    </source>
</evidence>
<dbReference type="AlphaFoldDB" id="A0A926RZT8"/>
<dbReference type="EMBL" id="JACXAI010000033">
    <property type="protein sequence ID" value="MBD1382592.1"/>
    <property type="molecule type" value="Genomic_DNA"/>
</dbReference>
<organism evidence="1 2">
    <name type="scientific">Metabacillus arenae</name>
    <dbReference type="NCBI Taxonomy" id="2771434"/>
    <lineage>
        <taxon>Bacteria</taxon>
        <taxon>Bacillati</taxon>
        <taxon>Bacillota</taxon>
        <taxon>Bacilli</taxon>
        <taxon>Bacillales</taxon>
        <taxon>Bacillaceae</taxon>
        <taxon>Metabacillus</taxon>
    </lineage>
</organism>
<reference evidence="1" key="1">
    <citation type="submission" date="2020-09" db="EMBL/GenBank/DDBJ databases">
        <title>A novel bacterium of genus Bacillus, isolated from South China Sea.</title>
        <authorList>
            <person name="Huang H."/>
            <person name="Mo K."/>
            <person name="Hu Y."/>
        </authorList>
    </citation>
    <scope>NUCLEOTIDE SEQUENCE</scope>
    <source>
        <strain evidence="1">IB182487</strain>
    </source>
</reference>
<proteinExistence type="predicted"/>
<evidence type="ECO:0000313" key="2">
    <source>
        <dbReference type="Proteomes" id="UP000626844"/>
    </source>
</evidence>
<comment type="caution">
    <text evidence="1">The sequence shown here is derived from an EMBL/GenBank/DDBJ whole genome shotgun (WGS) entry which is preliminary data.</text>
</comment>
<dbReference type="RefSeq" id="WP_191160939.1">
    <property type="nucleotide sequence ID" value="NZ_JACXAI010000033.1"/>
</dbReference>
<protein>
    <submittedName>
        <fullName evidence="1">Uncharacterized protein</fullName>
    </submittedName>
</protein>
<sequence length="59" mass="6844">MENRIARVVDHFMNHPDELVAVLLSRSELLYLNKVEKAAFKRIFSMKQADLLKGGEKNE</sequence>
<accession>A0A926RZT8</accession>
<keyword evidence="2" id="KW-1185">Reference proteome</keyword>
<gene>
    <name evidence="1" type="ORF">IC621_20525</name>
</gene>
<dbReference type="Proteomes" id="UP000626844">
    <property type="component" value="Unassembled WGS sequence"/>
</dbReference>